<evidence type="ECO:0000313" key="2">
    <source>
        <dbReference type="EMBL" id="MPM21344.1"/>
    </source>
</evidence>
<accession>A0A644Y579</accession>
<keyword evidence="1" id="KW-0472">Membrane</keyword>
<keyword evidence="1" id="KW-0812">Transmembrane</keyword>
<keyword evidence="1" id="KW-1133">Transmembrane helix</keyword>
<name>A0A644Y579_9ZZZZ</name>
<feature type="transmembrane region" description="Helical" evidence="1">
    <location>
        <begin position="78"/>
        <end position="98"/>
    </location>
</feature>
<reference evidence="2" key="1">
    <citation type="submission" date="2019-08" db="EMBL/GenBank/DDBJ databases">
        <authorList>
            <person name="Kucharzyk K."/>
            <person name="Murdoch R.W."/>
            <person name="Higgins S."/>
            <person name="Loffler F."/>
        </authorList>
    </citation>
    <scope>NUCLEOTIDE SEQUENCE</scope>
</reference>
<dbReference type="EMBL" id="VSSQ01003571">
    <property type="protein sequence ID" value="MPM21344.1"/>
    <property type="molecule type" value="Genomic_DNA"/>
</dbReference>
<evidence type="ECO:0008006" key="3">
    <source>
        <dbReference type="Google" id="ProtNLM"/>
    </source>
</evidence>
<comment type="caution">
    <text evidence="2">The sequence shown here is derived from an EMBL/GenBank/DDBJ whole genome shotgun (WGS) entry which is preliminary data.</text>
</comment>
<sequence length="105" mass="11448">MGAVKGCVNEDCVACRKKTHFKKTDDFCPKCGKPLFFVCADCHTQLPGDEEKYCIVCVAEQKDKRDKRMAIAKKVGDGALLLGTSALSLGGSLIIYGADKFIKKK</sequence>
<protein>
    <recommendedName>
        <fullName evidence="3">DZANK-type domain-containing protein</fullName>
    </recommendedName>
</protein>
<gene>
    <name evidence="2" type="ORF">SDC9_67788</name>
</gene>
<organism evidence="2">
    <name type="scientific">bioreactor metagenome</name>
    <dbReference type="NCBI Taxonomy" id="1076179"/>
    <lineage>
        <taxon>unclassified sequences</taxon>
        <taxon>metagenomes</taxon>
        <taxon>ecological metagenomes</taxon>
    </lineage>
</organism>
<dbReference type="AlphaFoldDB" id="A0A644Y579"/>
<proteinExistence type="predicted"/>
<evidence type="ECO:0000256" key="1">
    <source>
        <dbReference type="SAM" id="Phobius"/>
    </source>
</evidence>